<name>A0A376CQ37_9CORY</name>
<evidence type="ECO:0000313" key="2">
    <source>
        <dbReference type="Proteomes" id="UP000254467"/>
    </source>
</evidence>
<dbReference type="Proteomes" id="UP000254467">
    <property type="component" value="Unassembled WGS sequence"/>
</dbReference>
<gene>
    <name evidence="1" type="ORF">NCTC11862_01577</name>
</gene>
<reference evidence="1 2" key="1">
    <citation type="submission" date="2018-06" db="EMBL/GenBank/DDBJ databases">
        <authorList>
            <consortium name="Pathogen Informatics"/>
            <person name="Doyle S."/>
        </authorList>
    </citation>
    <scope>NUCLEOTIDE SEQUENCE [LARGE SCALE GENOMIC DNA]</scope>
    <source>
        <strain evidence="1 2">NCTC11862</strain>
    </source>
</reference>
<dbReference type="InterPro" id="IPR025449">
    <property type="entry name" value="JetB"/>
</dbReference>
<protein>
    <recommendedName>
        <fullName evidence="3">DUF4194 domain-containing protein</fullName>
    </recommendedName>
</protein>
<dbReference type="Pfam" id="PF13835">
    <property type="entry name" value="DUF4194"/>
    <property type="match status" value="1"/>
</dbReference>
<accession>A0A376CQ37</accession>
<dbReference type="RefSeq" id="WP_018582619.1">
    <property type="nucleotide sequence ID" value="NZ_LDYD01000007.1"/>
</dbReference>
<dbReference type="OrthoDB" id="3725402at2"/>
<evidence type="ECO:0000313" key="1">
    <source>
        <dbReference type="EMBL" id="STC69778.1"/>
    </source>
</evidence>
<sequence>MNDHDSDPTTLYDGDTGTLTSGQRRALAELIRGPYVSTLTSPEIFATVSTSREVLAQQLDNLFLTLVIDDNAGVAYTKTWEAEHPDKRAMLRTMSLYFVDTIVLLHLRKALIHTNPNERTIVDENEVFEATLPYQVAEGTDHTKQRKKFDAAWNKFKNNSIVVKTNTAGRFEVSPVLRILFSAEEIAAVTASYQSLLEEEA</sequence>
<dbReference type="STRING" id="35756.GCA_001044155_02052"/>
<organism evidence="1 2">
    <name type="scientific">Corynebacterium pilosum</name>
    <dbReference type="NCBI Taxonomy" id="35756"/>
    <lineage>
        <taxon>Bacteria</taxon>
        <taxon>Bacillati</taxon>
        <taxon>Actinomycetota</taxon>
        <taxon>Actinomycetes</taxon>
        <taxon>Mycobacteriales</taxon>
        <taxon>Corynebacteriaceae</taxon>
        <taxon>Corynebacterium</taxon>
    </lineage>
</organism>
<proteinExistence type="predicted"/>
<dbReference type="AlphaFoldDB" id="A0A376CQ37"/>
<evidence type="ECO:0008006" key="3">
    <source>
        <dbReference type="Google" id="ProtNLM"/>
    </source>
</evidence>
<dbReference type="EMBL" id="UFXQ01000001">
    <property type="protein sequence ID" value="STC69778.1"/>
    <property type="molecule type" value="Genomic_DNA"/>
</dbReference>
<keyword evidence="2" id="KW-1185">Reference proteome</keyword>